<keyword evidence="1" id="KW-0496">Mitochondrion</keyword>
<comment type="caution">
    <text evidence="1">The sequence shown here is derived from an EMBL/GenBank/DDBJ whole genome shotgun (WGS) entry which is preliminary data.</text>
</comment>
<gene>
    <name evidence="1" type="ORF">ABT39_MTgene3638</name>
</gene>
<name>A0A117NFG0_PICGL</name>
<dbReference type="AlphaFoldDB" id="A0A117NFG0"/>
<dbReference type="EMBL" id="LKAM01000028">
    <property type="protein sequence ID" value="KUM45138.1"/>
    <property type="molecule type" value="Genomic_DNA"/>
</dbReference>
<sequence>MDVAKTLRKFGYREELLNVGPRRRIKYLYRLHLVLIYTQFLSLSLCVA</sequence>
<organism evidence="1">
    <name type="scientific">Picea glauca</name>
    <name type="common">White spruce</name>
    <name type="synonym">Pinus glauca</name>
    <dbReference type="NCBI Taxonomy" id="3330"/>
    <lineage>
        <taxon>Eukaryota</taxon>
        <taxon>Viridiplantae</taxon>
        <taxon>Streptophyta</taxon>
        <taxon>Embryophyta</taxon>
        <taxon>Tracheophyta</taxon>
        <taxon>Spermatophyta</taxon>
        <taxon>Pinopsida</taxon>
        <taxon>Pinidae</taxon>
        <taxon>Conifers I</taxon>
        <taxon>Pinales</taxon>
        <taxon>Pinaceae</taxon>
        <taxon>Picea</taxon>
    </lineage>
</organism>
<geneLocation type="mitochondrion" evidence="1"/>
<evidence type="ECO:0000313" key="1">
    <source>
        <dbReference type="EMBL" id="KUM45138.1"/>
    </source>
</evidence>
<protein>
    <submittedName>
        <fullName evidence="1">Uncharacterized protein</fullName>
    </submittedName>
</protein>
<proteinExistence type="predicted"/>
<accession>A0A117NFG0</accession>
<reference evidence="1" key="1">
    <citation type="journal article" date="2015" name="Genome Biol. Evol.">
        <title>Organellar Genomes of White Spruce (Picea glauca): Assembly and Annotation.</title>
        <authorList>
            <person name="Jackman S.D."/>
            <person name="Warren R.L."/>
            <person name="Gibb E.A."/>
            <person name="Vandervalk B.P."/>
            <person name="Mohamadi H."/>
            <person name="Chu J."/>
            <person name="Raymond A."/>
            <person name="Pleasance S."/>
            <person name="Coope R."/>
            <person name="Wildung M.R."/>
            <person name="Ritland C.E."/>
            <person name="Bousquet J."/>
            <person name="Jones S.J."/>
            <person name="Bohlmann J."/>
            <person name="Birol I."/>
        </authorList>
    </citation>
    <scope>NUCLEOTIDE SEQUENCE [LARGE SCALE GENOMIC DNA]</scope>
    <source>
        <tissue evidence="1">Flushing bud</tissue>
    </source>
</reference>